<dbReference type="EMBL" id="FXXI01000003">
    <property type="protein sequence ID" value="SMS00785.1"/>
    <property type="molecule type" value="Genomic_DNA"/>
</dbReference>
<dbReference type="GO" id="GO:0003700">
    <property type="term" value="F:DNA-binding transcription factor activity"/>
    <property type="evidence" value="ECO:0007669"/>
    <property type="project" value="TreeGrafter"/>
</dbReference>
<name>A0A1Y6IT12_9VIBR</name>
<dbReference type="InterPro" id="IPR009057">
    <property type="entry name" value="Homeodomain-like_sf"/>
</dbReference>
<dbReference type="PROSITE" id="PS50977">
    <property type="entry name" value="HTH_TETR_2"/>
    <property type="match status" value="1"/>
</dbReference>
<dbReference type="EMBL" id="JAWRCO010000002">
    <property type="protein sequence ID" value="MDW6004497.1"/>
    <property type="molecule type" value="Genomic_DNA"/>
</dbReference>
<dbReference type="Proteomes" id="UP000196125">
    <property type="component" value="Unassembled WGS sequence"/>
</dbReference>
<dbReference type="PANTHER" id="PTHR30055:SF119">
    <property type="entry name" value="NALC"/>
    <property type="match status" value="1"/>
</dbReference>
<evidence type="ECO:0000313" key="6">
    <source>
        <dbReference type="EMBL" id="MDW6004497.1"/>
    </source>
</evidence>
<dbReference type="InterPro" id="IPR050109">
    <property type="entry name" value="HTH-type_TetR-like_transc_reg"/>
</dbReference>
<dbReference type="GO" id="GO:0000976">
    <property type="term" value="F:transcription cis-regulatory region binding"/>
    <property type="evidence" value="ECO:0007669"/>
    <property type="project" value="TreeGrafter"/>
</dbReference>
<dbReference type="InterPro" id="IPR039536">
    <property type="entry name" value="TetR_C_Proteobacteria"/>
</dbReference>
<protein>
    <submittedName>
        <fullName evidence="7">Putative HTH-type transcriptional regulator YfiR</fullName>
    </submittedName>
    <submittedName>
        <fullName evidence="6">TetR/AcrR family transcriptional regulator</fullName>
    </submittedName>
</protein>
<evidence type="ECO:0000256" key="4">
    <source>
        <dbReference type="PROSITE-ProRule" id="PRU00335"/>
    </source>
</evidence>
<gene>
    <name evidence="7" type="primary">yfiR</name>
    <name evidence="6" type="ORF">SBX37_16700</name>
    <name evidence="7" type="ORF">VIM7927_02056</name>
</gene>
<proteinExistence type="predicted"/>
<evidence type="ECO:0000259" key="5">
    <source>
        <dbReference type="PROSITE" id="PS50977"/>
    </source>
</evidence>
<dbReference type="OrthoDB" id="8535430at2"/>
<accession>A0A1Y6IT12</accession>
<dbReference type="FunFam" id="1.10.10.60:FF:000141">
    <property type="entry name" value="TetR family transcriptional regulator"/>
    <property type="match status" value="1"/>
</dbReference>
<evidence type="ECO:0000313" key="9">
    <source>
        <dbReference type="Proteomes" id="UP001283366"/>
    </source>
</evidence>
<organism evidence="7 8">
    <name type="scientific">Vibrio mangrovi</name>
    <dbReference type="NCBI Taxonomy" id="474394"/>
    <lineage>
        <taxon>Bacteria</taxon>
        <taxon>Pseudomonadati</taxon>
        <taxon>Pseudomonadota</taxon>
        <taxon>Gammaproteobacteria</taxon>
        <taxon>Vibrionales</taxon>
        <taxon>Vibrionaceae</taxon>
        <taxon>Vibrio</taxon>
    </lineage>
</organism>
<feature type="domain" description="HTH tetR-type" evidence="5">
    <location>
        <begin position="6"/>
        <end position="66"/>
    </location>
</feature>
<dbReference type="Proteomes" id="UP001283366">
    <property type="component" value="Unassembled WGS sequence"/>
</dbReference>
<keyword evidence="1" id="KW-0805">Transcription regulation</keyword>
<dbReference type="Gene3D" id="1.10.357.10">
    <property type="entry name" value="Tetracycline Repressor, domain 2"/>
    <property type="match status" value="1"/>
</dbReference>
<dbReference type="SUPFAM" id="SSF46689">
    <property type="entry name" value="Homeodomain-like"/>
    <property type="match status" value="1"/>
</dbReference>
<sequence>MRVKSEERRQAILEIAKDLFTTHGFDQTSMSAIAKQLGGSKATLYNYFSSKEEIFSAVMEDATKKQITHAFCSLSAERELKGQLIDFGINYLNSILSTDLASIYKMAITASEHSNIGRFFYENGPKTGFQAVANFFQAHIDAGTFIKCDTTLAAMQLKALLQAELWEPYKLGYIDRPDTEAIQNAVIRAIESFLKIYPEKNG</sequence>
<evidence type="ECO:0000256" key="2">
    <source>
        <dbReference type="ARBA" id="ARBA00023125"/>
    </source>
</evidence>
<reference evidence="6 9" key="2">
    <citation type="submission" date="2023-11" db="EMBL/GenBank/DDBJ databases">
        <title>Plant-associative lifestyle of Vibrio porteresiae and its evolutionary dynamics.</title>
        <authorList>
            <person name="Rameshkumar N."/>
            <person name="Kirti K."/>
        </authorList>
    </citation>
    <scope>NUCLEOTIDE SEQUENCE [LARGE SCALE GENOMIC DNA]</scope>
    <source>
        <strain evidence="6 9">MSSRF38</strain>
    </source>
</reference>
<evidence type="ECO:0000256" key="3">
    <source>
        <dbReference type="ARBA" id="ARBA00023163"/>
    </source>
</evidence>
<dbReference type="RefSeq" id="WP_087480844.1">
    <property type="nucleotide sequence ID" value="NZ_AP024884.1"/>
</dbReference>
<dbReference type="AlphaFoldDB" id="A0A1Y6IT12"/>
<reference evidence="7 8" key="1">
    <citation type="submission" date="2017-05" db="EMBL/GenBank/DDBJ databases">
        <authorList>
            <person name="Song R."/>
            <person name="Chenine A.L."/>
            <person name="Ruprecht R.M."/>
        </authorList>
    </citation>
    <scope>NUCLEOTIDE SEQUENCE [LARGE SCALE GENOMIC DNA]</scope>
    <source>
        <strain evidence="7 8">CECT 7927</strain>
    </source>
</reference>
<dbReference type="PANTHER" id="PTHR30055">
    <property type="entry name" value="HTH-TYPE TRANSCRIPTIONAL REGULATOR RUTR"/>
    <property type="match status" value="1"/>
</dbReference>
<evidence type="ECO:0000313" key="7">
    <source>
        <dbReference type="EMBL" id="SMS00785.1"/>
    </source>
</evidence>
<dbReference type="Pfam" id="PF14246">
    <property type="entry name" value="TetR_C_7"/>
    <property type="match status" value="1"/>
</dbReference>
<keyword evidence="3" id="KW-0804">Transcription</keyword>
<evidence type="ECO:0000256" key="1">
    <source>
        <dbReference type="ARBA" id="ARBA00023015"/>
    </source>
</evidence>
<feature type="DNA-binding region" description="H-T-H motif" evidence="4">
    <location>
        <begin position="29"/>
        <end position="48"/>
    </location>
</feature>
<dbReference type="Pfam" id="PF00440">
    <property type="entry name" value="TetR_N"/>
    <property type="match status" value="1"/>
</dbReference>
<evidence type="ECO:0000313" key="8">
    <source>
        <dbReference type="Proteomes" id="UP000196125"/>
    </source>
</evidence>
<dbReference type="PRINTS" id="PR00455">
    <property type="entry name" value="HTHTETR"/>
</dbReference>
<keyword evidence="2 4" id="KW-0238">DNA-binding</keyword>
<keyword evidence="9" id="KW-1185">Reference proteome</keyword>
<dbReference type="InterPro" id="IPR001647">
    <property type="entry name" value="HTH_TetR"/>
</dbReference>